<proteinExistence type="predicted"/>
<name>A0A450Y706_9GAMM</name>
<organism evidence="2">
    <name type="scientific">Candidatus Kentrum sp. LPFa</name>
    <dbReference type="NCBI Taxonomy" id="2126335"/>
    <lineage>
        <taxon>Bacteria</taxon>
        <taxon>Pseudomonadati</taxon>
        <taxon>Pseudomonadota</taxon>
        <taxon>Gammaproteobacteria</taxon>
        <taxon>Candidatus Kentrum</taxon>
    </lineage>
</organism>
<reference evidence="2" key="1">
    <citation type="submission" date="2019-02" db="EMBL/GenBank/DDBJ databases">
        <authorList>
            <person name="Gruber-Vodicka R. H."/>
            <person name="Seah K. B. B."/>
        </authorList>
    </citation>
    <scope>NUCLEOTIDE SEQUENCE</scope>
    <source>
        <strain evidence="1">BECK_S312</strain>
        <strain evidence="2">BECK_S426</strain>
    </source>
</reference>
<dbReference type="AlphaFoldDB" id="A0A450Y706"/>
<dbReference type="EMBL" id="CAADFM010000584">
    <property type="protein sequence ID" value="VFK27425.1"/>
    <property type="molecule type" value="Genomic_DNA"/>
</dbReference>
<protein>
    <submittedName>
        <fullName evidence="2">Uncharacterized protein</fullName>
    </submittedName>
</protein>
<sequence length="53" mass="5990">MENGEAPNRLWGLRLCPESGKKARQLYYVGSKETEISIRINSAGFWCAPNSIF</sequence>
<evidence type="ECO:0000313" key="1">
    <source>
        <dbReference type="EMBL" id="VFK27425.1"/>
    </source>
</evidence>
<evidence type="ECO:0000313" key="2">
    <source>
        <dbReference type="EMBL" id="VFK37303.1"/>
    </source>
</evidence>
<accession>A0A450Y706</accession>
<gene>
    <name evidence="1" type="ORF">BECKLPF1236A_GA0070988_105842</name>
    <name evidence="2" type="ORF">BECKLPF1236C_GA0070990_108161</name>
</gene>
<dbReference type="EMBL" id="CAADFP010000816">
    <property type="protein sequence ID" value="VFK37303.1"/>
    <property type="molecule type" value="Genomic_DNA"/>
</dbReference>